<feature type="compositionally biased region" description="Polar residues" evidence="1">
    <location>
        <begin position="298"/>
        <end position="308"/>
    </location>
</feature>
<feature type="region of interest" description="Disordered" evidence="1">
    <location>
        <begin position="272"/>
        <end position="308"/>
    </location>
</feature>
<organism evidence="3 4">
    <name type="scientific">Mucilaginibacter celer</name>
    <dbReference type="NCBI Taxonomy" id="2305508"/>
    <lineage>
        <taxon>Bacteria</taxon>
        <taxon>Pseudomonadati</taxon>
        <taxon>Bacteroidota</taxon>
        <taxon>Sphingobacteriia</taxon>
        <taxon>Sphingobacteriales</taxon>
        <taxon>Sphingobacteriaceae</taxon>
        <taxon>Mucilaginibacter</taxon>
    </lineage>
</organism>
<evidence type="ECO:0000256" key="1">
    <source>
        <dbReference type="SAM" id="MobiDB-lite"/>
    </source>
</evidence>
<evidence type="ECO:0000313" key="3">
    <source>
        <dbReference type="EMBL" id="AYL96214.1"/>
    </source>
</evidence>
<keyword evidence="4" id="KW-1185">Reference proteome</keyword>
<keyword evidence="2" id="KW-0812">Transmembrane</keyword>
<reference evidence="3 4" key="1">
    <citation type="submission" date="2018-10" db="EMBL/GenBank/DDBJ databases">
        <title>Genome sequencing of Mucilaginibacter sp. HYN0043.</title>
        <authorList>
            <person name="Kim M."/>
            <person name="Yi H."/>
        </authorList>
    </citation>
    <scope>NUCLEOTIDE SEQUENCE [LARGE SCALE GENOMIC DNA]</scope>
    <source>
        <strain evidence="3 4">HYN0043</strain>
    </source>
</reference>
<keyword evidence="2" id="KW-1133">Transmembrane helix</keyword>
<keyword evidence="2" id="KW-0472">Membrane</keyword>
<evidence type="ECO:0000313" key="4">
    <source>
        <dbReference type="Proteomes" id="UP000270046"/>
    </source>
</evidence>
<sequence>MKYYFNIWLTKTDKQMKRLTARHYFTIKNLLFLFFAICLIIIVYSCKKENRTNKNTDIVSPAVLKAKNWYENAYPSVSKTSTLSTIGNPDLSQLVNPDWSQSKNYTRYDDDVIELPIDKDDRLNFDLSNNAGLIYNNKYSRSWFLLLNKFDRYSAYIMTIIADSAYIKSKPDGLKLNSYNKHDADFTGIVIYSTPQGKYVNGWFYKNGVISGYLPPGQTSETEGDPTVQNIKTNTVTTVRTCQDFIQKTYYNGQLVATTVIATYCTTTTIDDESGNGSSGVGGNLGGGGGGGGGGSSTTNPPNTPQCNIPYNNDAVKTVKINSLQTQKVAPIDDGGFPPPANPIPCPPPAVVNLPPVTTIVTNNVTNPCLKKMVDATIISGVNTQINSLIKDVFGGTEKLNLKFVDNVSLASGTEGHTEMNGGFDSFGNLNIEIQLNKNELPGYSQQFVATVIMHEALHAYLQAKGVDPKNQHENIIIDYVTKMSASLMQMFPGLSSNDAKNLSLGGLDQTTTFLYTVARDMKLSGDYAATQLAYSVGSLGSRCK</sequence>
<name>A0A494VNF8_9SPHI</name>
<gene>
    <name evidence="3" type="ORF">HYN43_013330</name>
</gene>
<dbReference type="AlphaFoldDB" id="A0A494VNF8"/>
<feature type="transmembrane region" description="Helical" evidence="2">
    <location>
        <begin position="21"/>
        <end position="44"/>
    </location>
</feature>
<proteinExistence type="predicted"/>
<protein>
    <submittedName>
        <fullName evidence="3">Uncharacterized protein</fullName>
    </submittedName>
</protein>
<dbReference type="EMBL" id="CP032869">
    <property type="protein sequence ID" value="AYL96214.1"/>
    <property type="molecule type" value="Genomic_DNA"/>
</dbReference>
<accession>A0A494VNF8</accession>
<dbReference type="KEGG" id="muh:HYN43_013330"/>
<dbReference type="OrthoDB" id="710582at2"/>
<feature type="compositionally biased region" description="Gly residues" evidence="1">
    <location>
        <begin position="277"/>
        <end position="296"/>
    </location>
</feature>
<evidence type="ECO:0000256" key="2">
    <source>
        <dbReference type="SAM" id="Phobius"/>
    </source>
</evidence>
<dbReference type="Proteomes" id="UP000270046">
    <property type="component" value="Chromosome"/>
</dbReference>